<evidence type="ECO:0000313" key="9">
    <source>
        <dbReference type="EMBL" id="GAN07758.1"/>
    </source>
</evidence>
<dbReference type="GO" id="GO:0009306">
    <property type="term" value="P:protein secretion"/>
    <property type="evidence" value="ECO:0007669"/>
    <property type="project" value="TreeGrafter"/>
</dbReference>
<keyword evidence="8" id="KW-0333">Golgi apparatus</keyword>
<feature type="transmembrane region" description="Helical" evidence="8">
    <location>
        <begin position="215"/>
        <end position="234"/>
    </location>
</feature>
<evidence type="ECO:0000256" key="6">
    <source>
        <dbReference type="ARBA" id="ARBA00022989"/>
    </source>
</evidence>
<reference evidence="9" key="1">
    <citation type="submission" date="2014-09" db="EMBL/GenBank/DDBJ databases">
        <title>Draft genome sequence of an oleaginous Mucoromycotina fungus Mucor ambiguus NBRC6742.</title>
        <authorList>
            <person name="Takeda I."/>
            <person name="Yamane N."/>
            <person name="Morita T."/>
            <person name="Tamano K."/>
            <person name="Machida M."/>
            <person name="Baker S."/>
            <person name="Koike H."/>
        </authorList>
    </citation>
    <scope>NUCLEOTIDE SEQUENCE</scope>
    <source>
        <strain evidence="9">NBRC 6742</strain>
    </source>
</reference>
<dbReference type="PANTHER" id="PTHR13019:SF7">
    <property type="entry name" value="GOLGI APPARATUS MEMBRANE PROTEIN TVP23"/>
    <property type="match status" value="1"/>
</dbReference>
<dbReference type="Pfam" id="PF05832">
    <property type="entry name" value="DUF846"/>
    <property type="match status" value="1"/>
</dbReference>
<dbReference type="InterPro" id="IPR008564">
    <property type="entry name" value="TVP23-like"/>
</dbReference>
<evidence type="ECO:0000256" key="4">
    <source>
        <dbReference type="ARBA" id="ARBA00013603"/>
    </source>
</evidence>
<evidence type="ECO:0000256" key="5">
    <source>
        <dbReference type="ARBA" id="ARBA00022692"/>
    </source>
</evidence>
<keyword evidence="10" id="KW-1185">Reference proteome</keyword>
<comment type="function">
    <text evidence="1 8">Golgi membrane protein involved in vesicular trafficking.</text>
</comment>
<organism evidence="9">
    <name type="scientific">Mucor ambiguus</name>
    <dbReference type="NCBI Taxonomy" id="91626"/>
    <lineage>
        <taxon>Eukaryota</taxon>
        <taxon>Fungi</taxon>
        <taxon>Fungi incertae sedis</taxon>
        <taxon>Mucoromycota</taxon>
        <taxon>Mucoromycotina</taxon>
        <taxon>Mucoromycetes</taxon>
        <taxon>Mucorales</taxon>
        <taxon>Mucorineae</taxon>
        <taxon>Mucoraceae</taxon>
        <taxon>Mucor</taxon>
    </lineage>
</organism>
<evidence type="ECO:0000256" key="7">
    <source>
        <dbReference type="ARBA" id="ARBA00023136"/>
    </source>
</evidence>
<feature type="transmembrane region" description="Helical" evidence="8">
    <location>
        <begin position="101"/>
        <end position="120"/>
    </location>
</feature>
<feature type="transmembrane region" description="Helical" evidence="8">
    <location>
        <begin position="188"/>
        <end position="209"/>
    </location>
</feature>
<dbReference type="OrthoDB" id="2151161at2759"/>
<gene>
    <name evidence="9" type="ORF">MAM1_0174c07261</name>
</gene>
<dbReference type="Proteomes" id="UP000053815">
    <property type="component" value="Unassembled WGS sequence"/>
</dbReference>
<dbReference type="STRING" id="91626.A0A0C9MZR3"/>
<dbReference type="AlphaFoldDB" id="A0A0C9MZR3"/>
<evidence type="ECO:0000256" key="3">
    <source>
        <dbReference type="ARBA" id="ARBA00005467"/>
    </source>
</evidence>
<feature type="transmembrane region" description="Helical" evidence="8">
    <location>
        <begin position="126"/>
        <end position="145"/>
    </location>
</feature>
<evidence type="ECO:0000256" key="2">
    <source>
        <dbReference type="ARBA" id="ARBA00004141"/>
    </source>
</evidence>
<evidence type="ECO:0000256" key="1">
    <source>
        <dbReference type="ARBA" id="ARBA00003246"/>
    </source>
</evidence>
<evidence type="ECO:0000313" key="10">
    <source>
        <dbReference type="Proteomes" id="UP000053815"/>
    </source>
</evidence>
<keyword evidence="7 8" id="KW-0472">Membrane</keyword>
<dbReference type="EMBL" id="DF836463">
    <property type="protein sequence ID" value="GAN07758.1"/>
    <property type="molecule type" value="Genomic_DNA"/>
</dbReference>
<dbReference type="GO" id="GO:0016192">
    <property type="term" value="P:vesicle-mediated transport"/>
    <property type="evidence" value="ECO:0007669"/>
    <property type="project" value="TreeGrafter"/>
</dbReference>
<name>A0A0C9MZR3_9FUNG</name>
<comment type="subcellular location">
    <subcellularLocation>
        <location evidence="8">Golgi apparatus membrane</location>
        <topology evidence="8">Multi-pass membrane protein</topology>
    </subcellularLocation>
    <subcellularLocation>
        <location evidence="2">Membrane</location>
        <topology evidence="2">Multi-pass membrane protein</topology>
    </subcellularLocation>
</comment>
<keyword evidence="6 8" id="KW-1133">Transmembrane helix</keyword>
<sequence>MPLGSFVYTHPTAMVHTYLSNAAGFRSLLTEVRCNISPQEDQLNLLQHSASIAADQDLESGFTTSQPVSTSNAQQQQQFAAEENASRNTIREYFEQSSHPIAAFFFVSFRLGALLTYLLGSIFTDNFTFVFVITILLLAFDFWTVKNISGRLLVGLRWWNEIQPDGSNKWVFESASPSRINNAADTRLFWWTLYGTPALWALFAFSCLITFKFSWLIIVGVALALNMANVYGYTQCDKDAKKRWATGMATRSALGSLSSGASGLVGKAFTSGIGKVFGSR</sequence>
<dbReference type="GO" id="GO:0000139">
    <property type="term" value="C:Golgi membrane"/>
    <property type="evidence" value="ECO:0007669"/>
    <property type="project" value="UniProtKB-SubCell"/>
</dbReference>
<protein>
    <recommendedName>
        <fullName evidence="4 8">Golgi apparatus membrane protein TVP23</fullName>
    </recommendedName>
</protein>
<comment type="similarity">
    <text evidence="3 8">Belongs to the TVP23 family.</text>
</comment>
<accession>A0A0C9MZR3</accession>
<evidence type="ECO:0000256" key="8">
    <source>
        <dbReference type="RuleBase" id="RU361206"/>
    </source>
</evidence>
<proteinExistence type="inferred from homology"/>
<keyword evidence="5 8" id="KW-0812">Transmembrane</keyword>
<dbReference type="PANTHER" id="PTHR13019">
    <property type="entry name" value="GOLGI APPARATUS MEMBRANE PROTEIN TVP23"/>
    <property type="match status" value="1"/>
</dbReference>